<evidence type="ECO:0000256" key="4">
    <source>
        <dbReference type="ARBA" id="ARBA00022475"/>
    </source>
</evidence>
<dbReference type="STRING" id="411473.RUMCAL_03010"/>
<organism evidence="10 11">
    <name type="scientific">Ruminococcus callidus ATCC 27760</name>
    <dbReference type="NCBI Taxonomy" id="411473"/>
    <lineage>
        <taxon>Bacteria</taxon>
        <taxon>Bacillati</taxon>
        <taxon>Bacillota</taxon>
        <taxon>Clostridia</taxon>
        <taxon>Eubacteriales</taxon>
        <taxon>Oscillospiraceae</taxon>
        <taxon>Ruminococcus</taxon>
    </lineage>
</organism>
<dbReference type="PANTHER" id="PTHR34308">
    <property type="entry name" value="COBALAMIN BIOSYNTHESIS PROTEIN CBIB"/>
    <property type="match status" value="1"/>
</dbReference>
<keyword evidence="5 9" id="KW-0169">Cobalamin biosynthesis</keyword>
<dbReference type="PANTHER" id="PTHR34308:SF1">
    <property type="entry name" value="COBALAMIN BIOSYNTHESIS PROTEIN CBIB"/>
    <property type="match status" value="1"/>
</dbReference>
<comment type="caution">
    <text evidence="10">The sequence shown here is derived from an EMBL/GenBank/DDBJ whole genome shotgun (WGS) entry which is preliminary data.</text>
</comment>
<sequence>MWILLSVALGFLLDLCFGDPVWLPHPVVLIGKSISRLEKFLRQKFPQTPAGETKAGVILAVCIPLCSLLLSGGILLLAYHISFWLWFVLHTFWSYQILAARCLEQESRKVYRFLAAGDLSGARTQLSYLVGRETSQLSAEEVTKACVETVAENTSDGVTAPLFYLLLGGVPLGFCYKAINTLDSMVGYRNAKYLFFGRASAKTDDAVNWLPARICGVLLTVSAFLLGLDGKGAWRIFRRDRNNHLSPNSAQTESAAAGALGIQLGGTHVYFGEVVEKPTIGNADRPAEPEDIPRTNGMMLAASGLSLLGFGLLRLVVVLLLR</sequence>
<dbReference type="OrthoDB" id="9811967at2"/>
<comment type="subcellular location">
    <subcellularLocation>
        <location evidence="1 9">Cell membrane</location>
        <topology evidence="1 9">Multi-pass membrane protein</topology>
    </subcellularLocation>
</comment>
<keyword evidence="6 9" id="KW-0812">Transmembrane</keyword>
<evidence type="ECO:0000256" key="5">
    <source>
        <dbReference type="ARBA" id="ARBA00022573"/>
    </source>
</evidence>
<evidence type="ECO:0000256" key="1">
    <source>
        <dbReference type="ARBA" id="ARBA00004651"/>
    </source>
</evidence>
<feature type="transmembrane region" description="Helical" evidence="9">
    <location>
        <begin position="162"/>
        <end position="179"/>
    </location>
</feature>
<dbReference type="AlphaFoldDB" id="U2JSB2"/>
<dbReference type="RefSeq" id="WP_021681201.1">
    <property type="nucleotide sequence ID" value="NZ_KI260336.1"/>
</dbReference>
<comment type="function">
    <text evidence="9">Converts cobyric acid to cobinamide by the addition of aminopropanol on the F carboxylic group.</text>
</comment>
<keyword evidence="7 9" id="KW-1133">Transmembrane helix</keyword>
<comment type="caution">
    <text evidence="9">Lacks conserved residue(s) required for the propagation of feature annotation.</text>
</comment>
<dbReference type="eggNOG" id="COG1270">
    <property type="taxonomic scope" value="Bacteria"/>
</dbReference>
<dbReference type="GO" id="GO:0015420">
    <property type="term" value="F:ABC-type vitamin B12 transporter activity"/>
    <property type="evidence" value="ECO:0007669"/>
    <property type="project" value="UniProtKB-UniRule"/>
</dbReference>
<evidence type="ECO:0000256" key="6">
    <source>
        <dbReference type="ARBA" id="ARBA00022692"/>
    </source>
</evidence>
<dbReference type="UniPathway" id="UPA00148"/>
<dbReference type="Proteomes" id="UP000016662">
    <property type="component" value="Unassembled WGS sequence"/>
</dbReference>
<dbReference type="HAMAP" id="MF_00024">
    <property type="entry name" value="CobD_CbiB"/>
    <property type="match status" value="1"/>
</dbReference>
<name>U2JSB2_9FIRM</name>
<dbReference type="InterPro" id="IPR004485">
    <property type="entry name" value="Cobalamin_biosynth_CobD/CbiB"/>
</dbReference>
<proteinExistence type="inferred from homology"/>
<evidence type="ECO:0000313" key="10">
    <source>
        <dbReference type="EMBL" id="ERJ89146.1"/>
    </source>
</evidence>
<dbReference type="GO" id="GO:0048472">
    <property type="term" value="F:threonine-phosphate decarboxylase activity"/>
    <property type="evidence" value="ECO:0007669"/>
    <property type="project" value="InterPro"/>
</dbReference>
<keyword evidence="8 9" id="KW-0472">Membrane</keyword>
<dbReference type="Pfam" id="PF03186">
    <property type="entry name" value="CobD_Cbib"/>
    <property type="match status" value="1"/>
</dbReference>
<dbReference type="EMBL" id="AWVF01000390">
    <property type="protein sequence ID" value="ERJ89146.1"/>
    <property type="molecule type" value="Genomic_DNA"/>
</dbReference>
<dbReference type="GO" id="GO:0009236">
    <property type="term" value="P:cobalamin biosynthetic process"/>
    <property type="evidence" value="ECO:0007669"/>
    <property type="project" value="UniProtKB-UniRule"/>
</dbReference>
<evidence type="ECO:0000256" key="3">
    <source>
        <dbReference type="ARBA" id="ARBA00006263"/>
    </source>
</evidence>
<comment type="similarity">
    <text evidence="3 9">Belongs to the CobD/CbiB family.</text>
</comment>
<dbReference type="NCBIfam" id="TIGR00380">
    <property type="entry name" value="cobal_cbiB"/>
    <property type="match status" value="1"/>
</dbReference>
<comment type="pathway">
    <text evidence="2 9">Cofactor biosynthesis; adenosylcobalamin biosynthesis.</text>
</comment>
<dbReference type="HOGENOM" id="CLU_054212_0_0_9"/>
<feature type="transmembrane region" description="Helical" evidence="9">
    <location>
        <begin position="300"/>
        <end position="321"/>
    </location>
</feature>
<keyword evidence="11" id="KW-1185">Reference proteome</keyword>
<feature type="transmembrane region" description="Helical" evidence="9">
    <location>
        <begin position="55"/>
        <end position="79"/>
    </location>
</feature>
<evidence type="ECO:0000313" key="11">
    <source>
        <dbReference type="Proteomes" id="UP000016662"/>
    </source>
</evidence>
<gene>
    <name evidence="9" type="primary">cobD</name>
    <name evidence="10" type="ORF">RUMCAL_03010</name>
</gene>
<dbReference type="PATRIC" id="fig|411473.3.peg.2530"/>
<keyword evidence="4 9" id="KW-1003">Cell membrane</keyword>
<evidence type="ECO:0000256" key="2">
    <source>
        <dbReference type="ARBA" id="ARBA00004953"/>
    </source>
</evidence>
<protein>
    <recommendedName>
        <fullName evidence="9">Cobalamin biosynthesis protein CobD</fullName>
    </recommendedName>
</protein>
<accession>U2JSB2</accession>
<reference evidence="10 11" key="1">
    <citation type="submission" date="2013-07" db="EMBL/GenBank/DDBJ databases">
        <authorList>
            <person name="Weinstock G."/>
            <person name="Sodergren E."/>
            <person name="Wylie T."/>
            <person name="Fulton L."/>
            <person name="Fulton R."/>
            <person name="Fronick C."/>
            <person name="O'Laughlin M."/>
            <person name="Godfrey J."/>
            <person name="Miner T."/>
            <person name="Herter B."/>
            <person name="Appelbaum E."/>
            <person name="Cordes M."/>
            <person name="Lek S."/>
            <person name="Wollam A."/>
            <person name="Pepin K.H."/>
            <person name="Palsikar V.B."/>
            <person name="Mitreva M."/>
            <person name="Wilson R.K."/>
        </authorList>
    </citation>
    <scope>NUCLEOTIDE SEQUENCE [LARGE SCALE GENOMIC DNA]</scope>
    <source>
        <strain evidence="10 11">ATCC 27760</strain>
    </source>
</reference>
<evidence type="ECO:0000256" key="8">
    <source>
        <dbReference type="ARBA" id="ARBA00023136"/>
    </source>
</evidence>
<evidence type="ECO:0000256" key="9">
    <source>
        <dbReference type="HAMAP-Rule" id="MF_00024"/>
    </source>
</evidence>
<evidence type="ECO:0000256" key="7">
    <source>
        <dbReference type="ARBA" id="ARBA00022989"/>
    </source>
</evidence>
<feature type="transmembrane region" description="Helical" evidence="9">
    <location>
        <begin position="210"/>
        <end position="228"/>
    </location>
</feature>
<dbReference type="GO" id="GO:0005886">
    <property type="term" value="C:plasma membrane"/>
    <property type="evidence" value="ECO:0007669"/>
    <property type="project" value="UniProtKB-SubCell"/>
</dbReference>